<evidence type="ECO:0000313" key="2">
    <source>
        <dbReference type="Proteomes" id="UP000828390"/>
    </source>
</evidence>
<dbReference type="AlphaFoldDB" id="A0A9D4FMX0"/>
<proteinExistence type="predicted"/>
<reference evidence="1" key="2">
    <citation type="submission" date="2020-11" db="EMBL/GenBank/DDBJ databases">
        <authorList>
            <person name="McCartney M.A."/>
            <person name="Auch B."/>
            <person name="Kono T."/>
            <person name="Mallez S."/>
            <person name="Becker A."/>
            <person name="Gohl D.M."/>
            <person name="Silverstein K.A.T."/>
            <person name="Koren S."/>
            <person name="Bechman K.B."/>
            <person name="Herman A."/>
            <person name="Abrahante J.E."/>
            <person name="Garbe J."/>
        </authorList>
    </citation>
    <scope>NUCLEOTIDE SEQUENCE</scope>
    <source>
        <strain evidence="1">Duluth1</strain>
        <tissue evidence="1">Whole animal</tissue>
    </source>
</reference>
<dbReference type="EMBL" id="JAIWYP010000007">
    <property type="protein sequence ID" value="KAH3801745.1"/>
    <property type="molecule type" value="Genomic_DNA"/>
</dbReference>
<organism evidence="1 2">
    <name type="scientific">Dreissena polymorpha</name>
    <name type="common">Zebra mussel</name>
    <name type="synonym">Mytilus polymorpha</name>
    <dbReference type="NCBI Taxonomy" id="45954"/>
    <lineage>
        <taxon>Eukaryota</taxon>
        <taxon>Metazoa</taxon>
        <taxon>Spiralia</taxon>
        <taxon>Lophotrochozoa</taxon>
        <taxon>Mollusca</taxon>
        <taxon>Bivalvia</taxon>
        <taxon>Autobranchia</taxon>
        <taxon>Heteroconchia</taxon>
        <taxon>Euheterodonta</taxon>
        <taxon>Imparidentia</taxon>
        <taxon>Neoheterodontei</taxon>
        <taxon>Myida</taxon>
        <taxon>Dreissenoidea</taxon>
        <taxon>Dreissenidae</taxon>
        <taxon>Dreissena</taxon>
    </lineage>
</organism>
<sequence>MTDTVRDLIKSDRRLTVRYIAEELSIGTTMVYRLLTKDFKMRKVRSRLVPNLSLMKNE</sequence>
<keyword evidence="2" id="KW-1185">Reference proteome</keyword>
<protein>
    <submittedName>
        <fullName evidence="1">Uncharacterized protein</fullName>
    </submittedName>
</protein>
<accession>A0A9D4FMX0</accession>
<gene>
    <name evidence="1" type="ORF">DPMN_155406</name>
</gene>
<dbReference type="Proteomes" id="UP000828390">
    <property type="component" value="Unassembled WGS sequence"/>
</dbReference>
<name>A0A9D4FMX0_DREPO</name>
<comment type="caution">
    <text evidence="1">The sequence shown here is derived from an EMBL/GenBank/DDBJ whole genome shotgun (WGS) entry which is preliminary data.</text>
</comment>
<reference evidence="1" key="1">
    <citation type="journal article" date="2019" name="bioRxiv">
        <title>The Genome of the Zebra Mussel, Dreissena polymorpha: A Resource for Invasive Species Research.</title>
        <authorList>
            <person name="McCartney M.A."/>
            <person name="Auch B."/>
            <person name="Kono T."/>
            <person name="Mallez S."/>
            <person name="Zhang Y."/>
            <person name="Obille A."/>
            <person name="Becker A."/>
            <person name="Abrahante J.E."/>
            <person name="Garbe J."/>
            <person name="Badalamenti J.P."/>
            <person name="Herman A."/>
            <person name="Mangelson H."/>
            <person name="Liachko I."/>
            <person name="Sullivan S."/>
            <person name="Sone E.D."/>
            <person name="Koren S."/>
            <person name="Silverstein K.A.T."/>
            <person name="Beckman K.B."/>
            <person name="Gohl D.M."/>
        </authorList>
    </citation>
    <scope>NUCLEOTIDE SEQUENCE</scope>
    <source>
        <strain evidence="1">Duluth1</strain>
        <tissue evidence="1">Whole animal</tissue>
    </source>
</reference>
<evidence type="ECO:0000313" key="1">
    <source>
        <dbReference type="EMBL" id="KAH3801745.1"/>
    </source>
</evidence>